<dbReference type="InterPro" id="IPR014284">
    <property type="entry name" value="RNA_pol_sigma-70_dom"/>
</dbReference>
<evidence type="ECO:0000313" key="8">
    <source>
        <dbReference type="Proteomes" id="UP000320176"/>
    </source>
</evidence>
<dbReference type="OrthoDB" id="258490at2"/>
<dbReference type="GO" id="GO:0006352">
    <property type="term" value="P:DNA-templated transcription initiation"/>
    <property type="evidence" value="ECO:0007669"/>
    <property type="project" value="InterPro"/>
</dbReference>
<dbReference type="Gene3D" id="1.10.1740.10">
    <property type="match status" value="1"/>
</dbReference>
<comment type="similarity">
    <text evidence="1">Belongs to the sigma-70 factor family. ECF subfamily.</text>
</comment>
<evidence type="ECO:0000259" key="6">
    <source>
        <dbReference type="Pfam" id="PF04542"/>
    </source>
</evidence>
<evidence type="ECO:0000256" key="5">
    <source>
        <dbReference type="ARBA" id="ARBA00023163"/>
    </source>
</evidence>
<keyword evidence="8" id="KW-1185">Reference proteome</keyword>
<keyword evidence="3" id="KW-0731">Sigma factor</keyword>
<dbReference type="InterPro" id="IPR036388">
    <property type="entry name" value="WH-like_DNA-bd_sf"/>
</dbReference>
<feature type="domain" description="RNA polymerase sigma-70 region 2" evidence="6">
    <location>
        <begin position="28"/>
        <end position="94"/>
    </location>
</feature>
<accession>A0A5C6AR37</accession>
<evidence type="ECO:0000256" key="3">
    <source>
        <dbReference type="ARBA" id="ARBA00023082"/>
    </source>
</evidence>
<gene>
    <name evidence="7" type="ORF">Pla52n_35430</name>
</gene>
<name>A0A5C6AR37_9BACT</name>
<dbReference type="SUPFAM" id="SSF88946">
    <property type="entry name" value="Sigma2 domain of RNA polymerase sigma factors"/>
    <property type="match status" value="1"/>
</dbReference>
<dbReference type="NCBIfam" id="TIGR02937">
    <property type="entry name" value="sigma70-ECF"/>
    <property type="match status" value="1"/>
</dbReference>
<dbReference type="InterPro" id="IPR013325">
    <property type="entry name" value="RNA_pol_sigma_r2"/>
</dbReference>
<dbReference type="EMBL" id="SJPN01000004">
    <property type="protein sequence ID" value="TWU02493.1"/>
    <property type="molecule type" value="Genomic_DNA"/>
</dbReference>
<reference evidence="7 8" key="1">
    <citation type="submission" date="2019-02" db="EMBL/GenBank/DDBJ databases">
        <title>Deep-cultivation of Planctomycetes and their phenomic and genomic characterization uncovers novel biology.</title>
        <authorList>
            <person name="Wiegand S."/>
            <person name="Jogler M."/>
            <person name="Boedeker C."/>
            <person name="Pinto D."/>
            <person name="Vollmers J."/>
            <person name="Rivas-Marin E."/>
            <person name="Kohn T."/>
            <person name="Peeters S.H."/>
            <person name="Heuer A."/>
            <person name="Rast P."/>
            <person name="Oberbeckmann S."/>
            <person name="Bunk B."/>
            <person name="Jeske O."/>
            <person name="Meyerdierks A."/>
            <person name="Storesund J.E."/>
            <person name="Kallscheuer N."/>
            <person name="Luecker S."/>
            <person name="Lage O.M."/>
            <person name="Pohl T."/>
            <person name="Merkel B.J."/>
            <person name="Hornburger P."/>
            <person name="Mueller R.-W."/>
            <person name="Bruemmer F."/>
            <person name="Labrenz M."/>
            <person name="Spormann A.M."/>
            <person name="Op Den Camp H."/>
            <person name="Overmann J."/>
            <person name="Amann R."/>
            <person name="Jetten M.S.M."/>
            <person name="Mascher T."/>
            <person name="Medema M.H."/>
            <person name="Devos D.P."/>
            <person name="Kaster A.-K."/>
            <person name="Ovreas L."/>
            <person name="Rohde M."/>
            <person name="Galperin M.Y."/>
            <person name="Jogler C."/>
        </authorList>
    </citation>
    <scope>NUCLEOTIDE SEQUENCE [LARGE SCALE GENOMIC DNA]</scope>
    <source>
        <strain evidence="7 8">Pla52n</strain>
    </source>
</reference>
<dbReference type="RefSeq" id="WP_146520811.1">
    <property type="nucleotide sequence ID" value="NZ_CP151726.1"/>
</dbReference>
<dbReference type="Gene3D" id="1.10.10.10">
    <property type="entry name" value="Winged helix-like DNA-binding domain superfamily/Winged helix DNA-binding domain"/>
    <property type="match status" value="1"/>
</dbReference>
<evidence type="ECO:0000256" key="2">
    <source>
        <dbReference type="ARBA" id="ARBA00023015"/>
    </source>
</evidence>
<dbReference type="GO" id="GO:0016987">
    <property type="term" value="F:sigma factor activity"/>
    <property type="evidence" value="ECO:0007669"/>
    <property type="project" value="UniProtKB-KW"/>
</dbReference>
<sequence>MTQFPETRESLIVQVKNPEDRAAWEQFVSIYRPVIFRTAVARGLQDADAQDLAQQVLLAVASAIGDWEKRDGATRFRHWLARVTRNAIVNALSRGPKDPAAGGSSVQQLLAQFQQTDPETESLIDWEYRRQLYQQAAKIVRSDVQPDTWRAFELTVIDGQSNRAAADQLGKSLGTIYTARCRIMQRLRDVIAELEASEA</sequence>
<evidence type="ECO:0000313" key="7">
    <source>
        <dbReference type="EMBL" id="TWU02493.1"/>
    </source>
</evidence>
<dbReference type="PANTHER" id="PTHR43133:SF8">
    <property type="entry name" value="RNA POLYMERASE SIGMA FACTOR HI_1459-RELATED"/>
    <property type="match status" value="1"/>
</dbReference>
<protein>
    <submittedName>
        <fullName evidence="7">RNA polymerase sigma factor RpoE</fullName>
    </submittedName>
</protein>
<keyword evidence="5" id="KW-0804">Transcription</keyword>
<keyword evidence="4" id="KW-0238">DNA-binding</keyword>
<dbReference type="InterPro" id="IPR039425">
    <property type="entry name" value="RNA_pol_sigma-70-like"/>
</dbReference>
<comment type="caution">
    <text evidence="7">The sequence shown here is derived from an EMBL/GenBank/DDBJ whole genome shotgun (WGS) entry which is preliminary data.</text>
</comment>
<dbReference type="AlphaFoldDB" id="A0A5C6AR37"/>
<dbReference type="InterPro" id="IPR007627">
    <property type="entry name" value="RNA_pol_sigma70_r2"/>
</dbReference>
<evidence type="ECO:0000256" key="4">
    <source>
        <dbReference type="ARBA" id="ARBA00023125"/>
    </source>
</evidence>
<dbReference type="Pfam" id="PF04542">
    <property type="entry name" value="Sigma70_r2"/>
    <property type="match status" value="1"/>
</dbReference>
<dbReference type="InterPro" id="IPR013324">
    <property type="entry name" value="RNA_pol_sigma_r3/r4-like"/>
</dbReference>
<dbReference type="Proteomes" id="UP000320176">
    <property type="component" value="Unassembled WGS sequence"/>
</dbReference>
<dbReference type="PANTHER" id="PTHR43133">
    <property type="entry name" value="RNA POLYMERASE ECF-TYPE SIGMA FACTO"/>
    <property type="match status" value="1"/>
</dbReference>
<keyword evidence="2" id="KW-0805">Transcription regulation</keyword>
<organism evidence="7 8">
    <name type="scientific">Stieleria varia</name>
    <dbReference type="NCBI Taxonomy" id="2528005"/>
    <lineage>
        <taxon>Bacteria</taxon>
        <taxon>Pseudomonadati</taxon>
        <taxon>Planctomycetota</taxon>
        <taxon>Planctomycetia</taxon>
        <taxon>Pirellulales</taxon>
        <taxon>Pirellulaceae</taxon>
        <taxon>Stieleria</taxon>
    </lineage>
</organism>
<dbReference type="GO" id="GO:0003677">
    <property type="term" value="F:DNA binding"/>
    <property type="evidence" value="ECO:0007669"/>
    <property type="project" value="UniProtKB-KW"/>
</dbReference>
<proteinExistence type="inferred from homology"/>
<dbReference type="SUPFAM" id="SSF88659">
    <property type="entry name" value="Sigma3 and sigma4 domains of RNA polymerase sigma factors"/>
    <property type="match status" value="1"/>
</dbReference>
<evidence type="ECO:0000256" key="1">
    <source>
        <dbReference type="ARBA" id="ARBA00010641"/>
    </source>
</evidence>